<protein>
    <submittedName>
        <fullName evidence="1">25S rRNA (Uracil2843-N3)-methyltransferase</fullName>
    </submittedName>
</protein>
<evidence type="ECO:0000313" key="2">
    <source>
        <dbReference type="Proteomes" id="UP001377567"/>
    </source>
</evidence>
<sequence length="321" mass="36448">MSSQLPEHNEASLPPQEIIDLFKRTFDDELYGDEEEGLEALQVQIQEVKSHLYDRDYLGAFDNDSKRVAYCCRWSPARALGYAALFAHFEPVVDVLTCAEKEDQSVLCIGGGAGAELVAIASIFTPSRPFVSKYAKKAESESDNETTESLNVHLVDIADWESVTTRLLENIEKHWLYSNEFDSFKVKPEHKDILTMDSQALSLSKLNLITLLFTTNELFKENKAGSIRFLQQLNKNCSKGCLLLIVESAGSYSHITVGTKKFPLQFLIDTILCGKRGQENEGDWEVIAQADSSWYRCGGRLDYPIKLENMRVFYRLYRKKT</sequence>
<keyword evidence="2" id="KW-1185">Reference proteome</keyword>
<dbReference type="Pfam" id="PF11312">
    <property type="entry name" value="Methyltransf_34"/>
    <property type="match status" value="1"/>
</dbReference>
<evidence type="ECO:0000313" key="1">
    <source>
        <dbReference type="EMBL" id="GMM56178.1"/>
    </source>
</evidence>
<reference evidence="1 2" key="1">
    <citation type="journal article" date="2023" name="Elife">
        <title>Identification of key yeast species and microbe-microbe interactions impacting larval growth of Drosophila in the wild.</title>
        <authorList>
            <person name="Mure A."/>
            <person name="Sugiura Y."/>
            <person name="Maeda R."/>
            <person name="Honda K."/>
            <person name="Sakurai N."/>
            <person name="Takahashi Y."/>
            <person name="Watada M."/>
            <person name="Katoh T."/>
            <person name="Gotoh A."/>
            <person name="Gotoh Y."/>
            <person name="Taniguchi I."/>
            <person name="Nakamura K."/>
            <person name="Hayashi T."/>
            <person name="Katayama T."/>
            <person name="Uemura T."/>
            <person name="Hattori Y."/>
        </authorList>
    </citation>
    <scope>NUCLEOTIDE SEQUENCE [LARGE SCALE GENOMIC DNA]</scope>
    <source>
        <strain evidence="1 2">KH-74</strain>
    </source>
</reference>
<dbReference type="AlphaFoldDB" id="A0AAV5RXL9"/>
<gene>
    <name evidence="1" type="ORF">DAKH74_027940</name>
</gene>
<dbReference type="Proteomes" id="UP001377567">
    <property type="component" value="Unassembled WGS sequence"/>
</dbReference>
<dbReference type="EMBL" id="BTGD01000008">
    <property type="protein sequence ID" value="GMM56178.1"/>
    <property type="molecule type" value="Genomic_DNA"/>
</dbReference>
<comment type="caution">
    <text evidence="1">The sequence shown here is derived from an EMBL/GenBank/DDBJ whole genome shotgun (WGS) entry which is preliminary data.</text>
</comment>
<name>A0AAV5RXL9_MAUHU</name>
<accession>A0AAV5RXL9</accession>
<dbReference type="InterPro" id="IPR021463">
    <property type="entry name" value="Methyltransf_34"/>
</dbReference>
<organism evidence="1 2">
    <name type="scientific">Maudiozyma humilis</name>
    <name type="common">Sour dough yeast</name>
    <name type="synonym">Kazachstania humilis</name>
    <dbReference type="NCBI Taxonomy" id="51915"/>
    <lineage>
        <taxon>Eukaryota</taxon>
        <taxon>Fungi</taxon>
        <taxon>Dikarya</taxon>
        <taxon>Ascomycota</taxon>
        <taxon>Saccharomycotina</taxon>
        <taxon>Saccharomycetes</taxon>
        <taxon>Saccharomycetales</taxon>
        <taxon>Saccharomycetaceae</taxon>
        <taxon>Maudiozyma</taxon>
    </lineage>
</organism>
<proteinExistence type="predicted"/>